<name>A0A7J7T2A8_PIPKU</name>
<comment type="caution">
    <text evidence="1">The sequence shown here is derived from an EMBL/GenBank/DDBJ whole genome shotgun (WGS) entry which is preliminary data.</text>
</comment>
<organism evidence="1 2">
    <name type="scientific">Pipistrellus kuhlii</name>
    <name type="common">Kuhl's pipistrelle</name>
    <dbReference type="NCBI Taxonomy" id="59472"/>
    <lineage>
        <taxon>Eukaryota</taxon>
        <taxon>Metazoa</taxon>
        <taxon>Chordata</taxon>
        <taxon>Craniata</taxon>
        <taxon>Vertebrata</taxon>
        <taxon>Euteleostomi</taxon>
        <taxon>Mammalia</taxon>
        <taxon>Eutheria</taxon>
        <taxon>Laurasiatheria</taxon>
        <taxon>Chiroptera</taxon>
        <taxon>Yangochiroptera</taxon>
        <taxon>Vespertilionidae</taxon>
        <taxon>Pipistrellus</taxon>
    </lineage>
</organism>
<gene>
    <name evidence="1" type="ORF">mPipKuh1_009700</name>
</gene>
<evidence type="ECO:0000313" key="2">
    <source>
        <dbReference type="Proteomes" id="UP000558488"/>
    </source>
</evidence>
<dbReference type="EMBL" id="JACAGB010000031">
    <property type="protein sequence ID" value="KAF6294826.1"/>
    <property type="molecule type" value="Genomic_DNA"/>
</dbReference>
<keyword evidence="2" id="KW-1185">Reference proteome</keyword>
<protein>
    <submittedName>
        <fullName evidence="1">Uncharacterized protein</fullName>
    </submittedName>
</protein>
<evidence type="ECO:0000313" key="1">
    <source>
        <dbReference type="EMBL" id="KAF6294826.1"/>
    </source>
</evidence>
<sequence length="125" mass="13864">MVFNGAHHPVPFPHNHPEGLTKCGLMEETETKTVTFHLETKIILWGLVQKKGGREAVHAWKRWGCITRQFDPSAPASWACALPPRPSVAQHPDLPGYGGMPWQPRGTVTMIIQAQCPHTIAMRGP</sequence>
<proteinExistence type="predicted"/>
<dbReference type="AlphaFoldDB" id="A0A7J7T2A8"/>
<dbReference type="Proteomes" id="UP000558488">
    <property type="component" value="Unassembled WGS sequence"/>
</dbReference>
<accession>A0A7J7T2A8</accession>
<reference evidence="1 2" key="1">
    <citation type="journal article" date="2020" name="Nature">
        <title>Six reference-quality genomes reveal evolution of bat adaptations.</title>
        <authorList>
            <person name="Jebb D."/>
            <person name="Huang Z."/>
            <person name="Pippel M."/>
            <person name="Hughes G.M."/>
            <person name="Lavrichenko K."/>
            <person name="Devanna P."/>
            <person name="Winkler S."/>
            <person name="Jermiin L.S."/>
            <person name="Skirmuntt E.C."/>
            <person name="Katzourakis A."/>
            <person name="Burkitt-Gray L."/>
            <person name="Ray D.A."/>
            <person name="Sullivan K.A.M."/>
            <person name="Roscito J.G."/>
            <person name="Kirilenko B.M."/>
            <person name="Davalos L.M."/>
            <person name="Corthals A.P."/>
            <person name="Power M.L."/>
            <person name="Jones G."/>
            <person name="Ransome R.D."/>
            <person name="Dechmann D.K.N."/>
            <person name="Locatelli A.G."/>
            <person name="Puechmaille S.J."/>
            <person name="Fedrigo O."/>
            <person name="Jarvis E.D."/>
            <person name="Hiller M."/>
            <person name="Vernes S.C."/>
            <person name="Myers E.W."/>
            <person name="Teeling E.C."/>
        </authorList>
    </citation>
    <scope>NUCLEOTIDE SEQUENCE [LARGE SCALE GENOMIC DNA]</scope>
    <source>
        <strain evidence="1">MPipKuh1</strain>
        <tissue evidence="1">Flight muscle</tissue>
    </source>
</reference>